<proteinExistence type="predicted"/>
<evidence type="ECO:0000313" key="5">
    <source>
        <dbReference type="Proteomes" id="UP000603904"/>
    </source>
</evidence>
<keyword evidence="2" id="KW-1133">Transmembrane helix</keyword>
<sequence>MTVTVAGSPAPVSPTAGALWRRGRAVLLVAVLVLVAALVPALLAPSEESGRYLDPGDTSLSGSGALSALLTAHGVSVSRADGVAGALAQAGPDTLLLVTEASALTRDEASRIGAAPGDRLVVGQVPYLDVLASGVTARREPARPRSREPGCALREAVRAGSAHMGGTAFTGPPGSTGCYPDDGRPTLVRYATGGRTVTVVGDGAFLTNRRLAEDGNAALAVNLAGARPRLIWLVPPDADDADGMGDDDSGDGGSGGGRGLGDLIPDGVGWAVVQLVAAVGVVALWRGRRLGPVVAERLPVVVRAAETVEGRGRLYRARRARDRAALALRAAAADRLTAPLGLPRTATFDEIAAAVAVRTGEDPERVRSALYGPPPADDAALVALAGHLDTLERQVRES</sequence>
<evidence type="ECO:0000256" key="1">
    <source>
        <dbReference type="SAM" id="MobiDB-lite"/>
    </source>
</evidence>
<accession>A0ABQ4G922</accession>
<comment type="caution">
    <text evidence="4">The sequence shown here is derived from an EMBL/GenBank/DDBJ whole genome shotgun (WGS) entry which is preliminary data.</text>
</comment>
<organism evidence="4 5">
    <name type="scientific">Microbispora corallina</name>
    <dbReference type="NCBI Taxonomy" id="83302"/>
    <lineage>
        <taxon>Bacteria</taxon>
        <taxon>Bacillati</taxon>
        <taxon>Actinomycetota</taxon>
        <taxon>Actinomycetes</taxon>
        <taxon>Streptosporangiales</taxon>
        <taxon>Streptosporangiaceae</taxon>
        <taxon>Microbispora</taxon>
    </lineage>
</organism>
<keyword evidence="2" id="KW-0472">Membrane</keyword>
<dbReference type="InterPro" id="IPR025646">
    <property type="entry name" value="DUF4350"/>
</dbReference>
<evidence type="ECO:0000259" key="3">
    <source>
        <dbReference type="Pfam" id="PF14258"/>
    </source>
</evidence>
<evidence type="ECO:0000313" key="4">
    <source>
        <dbReference type="EMBL" id="GIH43591.1"/>
    </source>
</evidence>
<gene>
    <name evidence="4" type="ORF">Mco01_65910</name>
</gene>
<keyword evidence="2" id="KW-0812">Transmembrane</keyword>
<reference evidence="4 5" key="1">
    <citation type="submission" date="2021-01" db="EMBL/GenBank/DDBJ databases">
        <title>Whole genome shotgun sequence of Microbispora corallina NBRC 16416.</title>
        <authorList>
            <person name="Komaki H."/>
            <person name="Tamura T."/>
        </authorList>
    </citation>
    <scope>NUCLEOTIDE SEQUENCE [LARGE SCALE GENOMIC DNA]</scope>
    <source>
        <strain evidence="4 5">NBRC 16416</strain>
    </source>
</reference>
<dbReference type="Proteomes" id="UP000603904">
    <property type="component" value="Unassembled WGS sequence"/>
</dbReference>
<dbReference type="Pfam" id="PF14258">
    <property type="entry name" value="DUF4350"/>
    <property type="match status" value="1"/>
</dbReference>
<dbReference type="EMBL" id="BOOC01000042">
    <property type="protein sequence ID" value="GIH43591.1"/>
    <property type="molecule type" value="Genomic_DNA"/>
</dbReference>
<feature type="compositionally biased region" description="Acidic residues" evidence="1">
    <location>
        <begin position="237"/>
        <end position="250"/>
    </location>
</feature>
<keyword evidence="5" id="KW-1185">Reference proteome</keyword>
<feature type="region of interest" description="Disordered" evidence="1">
    <location>
        <begin position="237"/>
        <end position="258"/>
    </location>
</feature>
<feature type="transmembrane region" description="Helical" evidence="2">
    <location>
        <begin position="25"/>
        <end position="43"/>
    </location>
</feature>
<feature type="domain" description="DUF4350" evidence="3">
    <location>
        <begin position="57"/>
        <end position="223"/>
    </location>
</feature>
<protein>
    <recommendedName>
        <fullName evidence="3">DUF4350 domain-containing protein</fullName>
    </recommendedName>
</protein>
<evidence type="ECO:0000256" key="2">
    <source>
        <dbReference type="SAM" id="Phobius"/>
    </source>
</evidence>
<name>A0ABQ4G922_9ACTN</name>
<dbReference type="RefSeq" id="WP_204060675.1">
    <property type="nucleotide sequence ID" value="NZ_BAAAGP010000032.1"/>
</dbReference>